<comment type="catalytic activity">
    <reaction evidence="9">
        <text>N-terminal S-1,2-diacyl-sn-glyceryl-L-cysteinyl-[lipoprotein] + a glycerophospholipid = N-acyl-S-1,2-diacyl-sn-glyceryl-L-cysteinyl-[lipoprotein] + a 2-acyl-sn-glycero-3-phospholipid + H(+)</text>
        <dbReference type="Rhea" id="RHEA:48228"/>
        <dbReference type="Rhea" id="RHEA-COMP:14681"/>
        <dbReference type="Rhea" id="RHEA-COMP:14684"/>
        <dbReference type="ChEBI" id="CHEBI:15378"/>
        <dbReference type="ChEBI" id="CHEBI:136912"/>
        <dbReference type="ChEBI" id="CHEBI:140656"/>
        <dbReference type="ChEBI" id="CHEBI:140657"/>
        <dbReference type="ChEBI" id="CHEBI:140660"/>
        <dbReference type="EC" id="2.3.1.269"/>
    </reaction>
</comment>
<dbReference type="GO" id="GO:0005886">
    <property type="term" value="C:plasma membrane"/>
    <property type="evidence" value="ECO:0007669"/>
    <property type="project" value="UniProtKB-SubCell"/>
</dbReference>
<proteinExistence type="inferred from homology"/>
<dbReference type="GO" id="GO:0042158">
    <property type="term" value="P:lipoprotein biosynthetic process"/>
    <property type="evidence" value="ECO:0007669"/>
    <property type="project" value="UniProtKB-UniRule"/>
</dbReference>
<keyword evidence="12" id="KW-1185">Reference proteome</keyword>
<feature type="transmembrane region" description="Helical" evidence="9">
    <location>
        <begin position="196"/>
        <end position="216"/>
    </location>
</feature>
<comment type="caution">
    <text evidence="11">The sequence shown here is derived from an EMBL/GenBank/DDBJ whole genome shotgun (WGS) entry which is preliminary data.</text>
</comment>
<comment type="subcellular location">
    <subcellularLocation>
        <location evidence="1 9">Cell membrane</location>
        <topology evidence="1 9">Multi-pass membrane protein</topology>
    </subcellularLocation>
</comment>
<keyword evidence="11" id="KW-0449">Lipoprotein</keyword>
<evidence type="ECO:0000256" key="4">
    <source>
        <dbReference type="ARBA" id="ARBA00022679"/>
    </source>
</evidence>
<dbReference type="SUPFAM" id="SSF56317">
    <property type="entry name" value="Carbon-nitrogen hydrolase"/>
    <property type="match status" value="1"/>
</dbReference>
<feature type="transmembrane region" description="Helical" evidence="9">
    <location>
        <begin position="61"/>
        <end position="82"/>
    </location>
</feature>
<dbReference type="PANTHER" id="PTHR38686:SF1">
    <property type="entry name" value="APOLIPOPROTEIN N-ACYLTRANSFERASE"/>
    <property type="match status" value="1"/>
</dbReference>
<dbReference type="EMBL" id="SMYL01000015">
    <property type="protein sequence ID" value="TDK60628.1"/>
    <property type="molecule type" value="Genomic_DNA"/>
</dbReference>
<dbReference type="InterPro" id="IPR003010">
    <property type="entry name" value="C-N_Hydrolase"/>
</dbReference>
<dbReference type="InterPro" id="IPR036526">
    <property type="entry name" value="C-N_Hydrolase_sf"/>
</dbReference>
<feature type="transmembrane region" description="Helical" evidence="9">
    <location>
        <begin position="490"/>
        <end position="508"/>
    </location>
</feature>
<keyword evidence="5 9" id="KW-0812">Transmembrane</keyword>
<dbReference type="PANTHER" id="PTHR38686">
    <property type="entry name" value="APOLIPOPROTEIN N-ACYLTRANSFERASE"/>
    <property type="match status" value="1"/>
</dbReference>
<dbReference type="AlphaFoldDB" id="A0A4R5VPY3"/>
<dbReference type="HAMAP" id="MF_01148">
    <property type="entry name" value="Lnt"/>
    <property type="match status" value="1"/>
</dbReference>
<feature type="domain" description="CN hydrolase" evidence="10">
    <location>
        <begin position="227"/>
        <end position="477"/>
    </location>
</feature>
<dbReference type="Gene3D" id="3.60.110.10">
    <property type="entry name" value="Carbon-nitrogen hydrolase"/>
    <property type="match status" value="1"/>
</dbReference>
<evidence type="ECO:0000259" key="10">
    <source>
        <dbReference type="PROSITE" id="PS50263"/>
    </source>
</evidence>
<dbReference type="NCBIfam" id="TIGR00546">
    <property type="entry name" value="lnt"/>
    <property type="match status" value="1"/>
</dbReference>
<keyword evidence="3 9" id="KW-1003">Cell membrane</keyword>
<comment type="function">
    <text evidence="9">Catalyzes the phospholipid dependent N-acylation of the N-terminal cysteine of apolipoprotein, the last step in lipoprotein maturation.</text>
</comment>
<dbReference type="EC" id="2.3.1.269" evidence="9"/>
<dbReference type="RefSeq" id="WP_133331016.1">
    <property type="nucleotide sequence ID" value="NZ_SMYL01000015.1"/>
</dbReference>
<feature type="transmembrane region" description="Helical" evidence="9">
    <location>
        <begin position="123"/>
        <end position="144"/>
    </location>
</feature>
<feature type="transmembrane region" description="Helical" evidence="9">
    <location>
        <begin position="88"/>
        <end position="111"/>
    </location>
</feature>
<comment type="similarity">
    <text evidence="2 9">Belongs to the CN hydrolase family. Apolipoprotein N-acyltransferase subfamily.</text>
</comment>
<keyword evidence="7 9" id="KW-0472">Membrane</keyword>
<evidence type="ECO:0000313" key="11">
    <source>
        <dbReference type="EMBL" id="TDK60628.1"/>
    </source>
</evidence>
<evidence type="ECO:0000256" key="1">
    <source>
        <dbReference type="ARBA" id="ARBA00004651"/>
    </source>
</evidence>
<evidence type="ECO:0000256" key="7">
    <source>
        <dbReference type="ARBA" id="ARBA00023136"/>
    </source>
</evidence>
<evidence type="ECO:0000256" key="8">
    <source>
        <dbReference type="ARBA" id="ARBA00023315"/>
    </source>
</evidence>
<evidence type="ECO:0000256" key="9">
    <source>
        <dbReference type="HAMAP-Rule" id="MF_01148"/>
    </source>
</evidence>
<comment type="pathway">
    <text evidence="9">Protein modification; lipoprotein biosynthesis (N-acyl transfer).</text>
</comment>
<dbReference type="InterPro" id="IPR045378">
    <property type="entry name" value="LNT_N"/>
</dbReference>
<dbReference type="InterPro" id="IPR004563">
    <property type="entry name" value="Apolipo_AcylTrfase"/>
</dbReference>
<dbReference type="PROSITE" id="PS50263">
    <property type="entry name" value="CN_HYDROLASE"/>
    <property type="match status" value="1"/>
</dbReference>
<dbReference type="CDD" id="cd07571">
    <property type="entry name" value="ALP_N-acyl_transferase"/>
    <property type="match status" value="1"/>
</dbReference>
<gene>
    <name evidence="9 11" type="primary">lnt</name>
    <name evidence="11" type="ORF">E2I14_17735</name>
</gene>
<name>A0A4R5VPY3_9BURK</name>
<dbReference type="OrthoDB" id="9804277at2"/>
<reference evidence="11 12" key="1">
    <citation type="submission" date="2019-03" db="EMBL/GenBank/DDBJ databases">
        <title>Sapientia aquatica gen. nov., sp. nov., isolated from a crater lake.</title>
        <authorList>
            <person name="Felfoldi T."/>
            <person name="Szabo A."/>
            <person name="Toth E."/>
            <person name="Schumann P."/>
            <person name="Keki Z."/>
            <person name="Marialigeti K."/>
            <person name="Mathe I."/>
        </authorList>
    </citation>
    <scope>NUCLEOTIDE SEQUENCE [LARGE SCALE GENOMIC DNA]</scope>
    <source>
        <strain evidence="11 12">SA-152</strain>
    </source>
</reference>
<sequence>MEKFLARFPHWALFLSAFLLGSINVFAFAPLSLWPLQLLGLSGLFCLLHYAATIKKVMQLTWLYCFAWLFFGVIWLTVTMFRYGDMPIWLSIIAVALLAGSLAFLPAFLMGLAARLRKHFPVVVVYLVWFPTCWSLAEWTRGWIFTGFPWLASGYAHNVSPLAGFAPIIGVYGITWLTALIAGSVALVVIGKRAFIALPIALLALGFGLSFVQWTVPNGAPMTVRLLQGNVDQNIKFEREHLVDSLDFYYRSIQQKPADLIVTPESALPLVAQGLPENYLANLQEFSDRTQSSIALGLFNSDGPDLFANSMMGISPHDVSNSSLANYRYDKHHLVPFGEFIPPGFGWFYHYMHIPMGDLQRGVLLAAPFAVKDQQILPNICYEDVFGEEIAAKIAHAYFDKKAVPTILLNMTNLAWFGDTWAMPQHVQITQMRALETGRPMLRSTNTGVTTLVNAQGQVVQQLPPFTRGELEVTVQGYQGITPYIVCGNYLLLGLMGLIAVICGAWAYKFKRRNT</sequence>
<accession>A0A4R5VPY3</accession>
<evidence type="ECO:0000313" key="12">
    <source>
        <dbReference type="Proteomes" id="UP000294829"/>
    </source>
</evidence>
<keyword evidence="8 9" id="KW-0012">Acyltransferase</keyword>
<feature type="transmembrane region" description="Helical" evidence="9">
    <location>
        <begin position="12"/>
        <end position="30"/>
    </location>
</feature>
<evidence type="ECO:0000256" key="6">
    <source>
        <dbReference type="ARBA" id="ARBA00022989"/>
    </source>
</evidence>
<evidence type="ECO:0000256" key="3">
    <source>
        <dbReference type="ARBA" id="ARBA00022475"/>
    </source>
</evidence>
<evidence type="ECO:0000256" key="5">
    <source>
        <dbReference type="ARBA" id="ARBA00022692"/>
    </source>
</evidence>
<dbReference type="GO" id="GO:0016410">
    <property type="term" value="F:N-acyltransferase activity"/>
    <property type="evidence" value="ECO:0007669"/>
    <property type="project" value="UniProtKB-UniRule"/>
</dbReference>
<organism evidence="11 12">
    <name type="scientific">Sapientia aquatica</name>
    <dbReference type="NCBI Taxonomy" id="1549640"/>
    <lineage>
        <taxon>Bacteria</taxon>
        <taxon>Pseudomonadati</taxon>
        <taxon>Pseudomonadota</taxon>
        <taxon>Betaproteobacteria</taxon>
        <taxon>Burkholderiales</taxon>
        <taxon>Oxalobacteraceae</taxon>
        <taxon>Sapientia</taxon>
    </lineage>
</organism>
<feature type="transmembrane region" description="Helical" evidence="9">
    <location>
        <begin position="36"/>
        <end position="54"/>
    </location>
</feature>
<keyword evidence="6 9" id="KW-1133">Transmembrane helix</keyword>
<keyword evidence="4 9" id="KW-0808">Transferase</keyword>
<dbReference type="Pfam" id="PF20154">
    <property type="entry name" value="LNT_N"/>
    <property type="match status" value="1"/>
</dbReference>
<evidence type="ECO:0000256" key="2">
    <source>
        <dbReference type="ARBA" id="ARBA00010065"/>
    </source>
</evidence>
<dbReference type="UniPathway" id="UPA00666"/>
<dbReference type="Proteomes" id="UP000294829">
    <property type="component" value="Unassembled WGS sequence"/>
</dbReference>
<feature type="transmembrane region" description="Helical" evidence="9">
    <location>
        <begin position="164"/>
        <end position="189"/>
    </location>
</feature>
<dbReference type="Pfam" id="PF00795">
    <property type="entry name" value="CN_hydrolase"/>
    <property type="match status" value="1"/>
</dbReference>
<protein>
    <recommendedName>
        <fullName evidence="9">Apolipoprotein N-acyltransferase</fullName>
        <shortName evidence="9">ALP N-acyltransferase</shortName>
        <ecNumber evidence="9">2.3.1.269</ecNumber>
    </recommendedName>
</protein>